<keyword evidence="5" id="KW-0808">Transferase</keyword>
<dbReference type="InterPro" id="IPR011990">
    <property type="entry name" value="TPR-like_helical_dom_sf"/>
</dbReference>
<keyword evidence="6" id="KW-0949">S-adenosyl-L-methionine</keyword>
<dbReference type="AlphaFoldDB" id="A0A8J1UCF5"/>
<keyword evidence="16" id="KW-1185">Reference proteome</keyword>
<dbReference type="InterPro" id="IPR002893">
    <property type="entry name" value="Znf_MYND"/>
</dbReference>
<dbReference type="GO" id="GO:0008270">
    <property type="term" value="F:zinc ion binding"/>
    <property type="evidence" value="ECO:0007669"/>
    <property type="project" value="UniProtKB-KW"/>
</dbReference>
<evidence type="ECO:0000256" key="2">
    <source>
        <dbReference type="ARBA" id="ARBA00004496"/>
    </source>
</evidence>
<dbReference type="InterPro" id="IPR044421">
    <property type="entry name" value="SMYD4_SET"/>
</dbReference>
<dbReference type="Pfam" id="PF00856">
    <property type="entry name" value="SET"/>
    <property type="match status" value="1"/>
</dbReference>
<dbReference type="InterPro" id="IPR001214">
    <property type="entry name" value="SET_dom"/>
</dbReference>
<comment type="subcellular location">
    <subcellularLocation>
        <location evidence="2">Cytoplasm</location>
    </subcellularLocation>
    <subcellularLocation>
        <location evidence="1">Nucleus</location>
    </subcellularLocation>
</comment>
<dbReference type="InterPro" id="IPR046341">
    <property type="entry name" value="SET_dom_sf"/>
</dbReference>
<dbReference type="GO" id="GO:0005737">
    <property type="term" value="C:cytoplasm"/>
    <property type="evidence" value="ECO:0007669"/>
    <property type="project" value="UniProtKB-SubCell"/>
</dbReference>
<dbReference type="SUPFAM" id="SSF48452">
    <property type="entry name" value="TPR-like"/>
    <property type="match status" value="2"/>
</dbReference>
<dbReference type="CDD" id="cd10536">
    <property type="entry name" value="SET_SMYD4"/>
    <property type="match status" value="1"/>
</dbReference>
<dbReference type="InterPro" id="IPR019734">
    <property type="entry name" value="TPR_rpt"/>
</dbReference>
<evidence type="ECO:0000256" key="1">
    <source>
        <dbReference type="ARBA" id="ARBA00004123"/>
    </source>
</evidence>
<dbReference type="PANTHER" id="PTHR46165">
    <property type="entry name" value="SET AND MYND DOMAIN-CONTAINING PROTEIN 4"/>
    <property type="match status" value="1"/>
</dbReference>
<protein>
    <recommendedName>
        <fullName evidence="13">Protein-lysine N-methyltransferase SMYD4</fullName>
    </recommendedName>
    <alternativeName>
        <fullName evidence="14">SET and MYND domain-containing protein 4</fullName>
    </alternativeName>
</protein>
<keyword evidence="7" id="KW-0479">Metal-binding</keyword>
<comment type="caution">
    <text evidence="15">The sequence shown here is derived from an EMBL/GenBank/DDBJ whole genome shotgun (WGS) entry which is preliminary data.</text>
</comment>
<proteinExistence type="predicted"/>
<evidence type="ECO:0000313" key="16">
    <source>
        <dbReference type="Proteomes" id="UP000749559"/>
    </source>
</evidence>
<evidence type="ECO:0000256" key="3">
    <source>
        <dbReference type="ARBA" id="ARBA00022490"/>
    </source>
</evidence>
<organism evidence="15 16">
    <name type="scientific">Owenia fusiformis</name>
    <name type="common">Polychaete worm</name>
    <dbReference type="NCBI Taxonomy" id="6347"/>
    <lineage>
        <taxon>Eukaryota</taxon>
        <taxon>Metazoa</taxon>
        <taxon>Spiralia</taxon>
        <taxon>Lophotrochozoa</taxon>
        <taxon>Annelida</taxon>
        <taxon>Polychaeta</taxon>
        <taxon>Sedentaria</taxon>
        <taxon>Canalipalpata</taxon>
        <taxon>Sabellida</taxon>
        <taxon>Oweniida</taxon>
        <taxon>Oweniidae</taxon>
        <taxon>Owenia</taxon>
    </lineage>
</organism>
<dbReference type="SUPFAM" id="SSF144232">
    <property type="entry name" value="HIT/MYND zinc finger-like"/>
    <property type="match status" value="1"/>
</dbReference>
<dbReference type="Pfam" id="PF01753">
    <property type="entry name" value="zf-MYND"/>
    <property type="match status" value="1"/>
</dbReference>
<dbReference type="GO" id="GO:0032259">
    <property type="term" value="P:methylation"/>
    <property type="evidence" value="ECO:0007669"/>
    <property type="project" value="UniProtKB-KW"/>
</dbReference>
<dbReference type="SUPFAM" id="SSF82199">
    <property type="entry name" value="SET domain"/>
    <property type="match status" value="1"/>
</dbReference>
<name>A0A8J1UCF5_OWEFU</name>
<evidence type="ECO:0000256" key="4">
    <source>
        <dbReference type="ARBA" id="ARBA00022603"/>
    </source>
</evidence>
<keyword evidence="8" id="KW-0863">Zinc-finger</keyword>
<dbReference type="EMBL" id="CAIIXF020000006">
    <property type="protein sequence ID" value="CAH1785327.1"/>
    <property type="molecule type" value="Genomic_DNA"/>
</dbReference>
<comment type="function">
    <text evidence="12">Protein-lysine N-methyltransferase. Monomethylates PRMT5, modulating its transcriptional activity. May also act as a histone methyltransferase. Plays a critical role in cardiac development. Acts as a key epigenetic regulator of gene expression during cardiac development via its dual activities as a methyltransferase and negative regulator of HDAC1.</text>
</comment>
<evidence type="ECO:0000313" key="15">
    <source>
        <dbReference type="EMBL" id="CAH1785327.1"/>
    </source>
</evidence>
<evidence type="ECO:0000256" key="6">
    <source>
        <dbReference type="ARBA" id="ARBA00022691"/>
    </source>
</evidence>
<evidence type="ECO:0000256" key="14">
    <source>
        <dbReference type="ARBA" id="ARBA00093680"/>
    </source>
</evidence>
<dbReference type="InterPro" id="IPR052097">
    <property type="entry name" value="SET-MYND_domain_protein"/>
</dbReference>
<evidence type="ECO:0000256" key="8">
    <source>
        <dbReference type="ARBA" id="ARBA00022771"/>
    </source>
</evidence>
<gene>
    <name evidence="15" type="ORF">OFUS_LOCUS11398</name>
</gene>
<dbReference type="SMART" id="SM00028">
    <property type="entry name" value="TPR"/>
    <property type="match status" value="3"/>
</dbReference>
<dbReference type="OrthoDB" id="62495at2759"/>
<dbReference type="Proteomes" id="UP000749559">
    <property type="component" value="Unassembled WGS sequence"/>
</dbReference>
<keyword evidence="4" id="KW-0489">Methyltransferase</keyword>
<reference evidence="15" key="1">
    <citation type="submission" date="2022-03" db="EMBL/GenBank/DDBJ databases">
        <authorList>
            <person name="Martin C."/>
        </authorList>
    </citation>
    <scope>NUCLEOTIDE SEQUENCE</scope>
</reference>
<dbReference type="PROSITE" id="PS50280">
    <property type="entry name" value="SET"/>
    <property type="match status" value="1"/>
</dbReference>
<dbReference type="Gene3D" id="6.10.140.2220">
    <property type="match status" value="1"/>
</dbReference>
<dbReference type="GO" id="GO:0042826">
    <property type="term" value="F:histone deacetylase binding"/>
    <property type="evidence" value="ECO:0007669"/>
    <property type="project" value="TreeGrafter"/>
</dbReference>
<evidence type="ECO:0000256" key="7">
    <source>
        <dbReference type="ARBA" id="ARBA00022723"/>
    </source>
</evidence>
<dbReference type="PROSITE" id="PS50865">
    <property type="entry name" value="ZF_MYND_2"/>
    <property type="match status" value="1"/>
</dbReference>
<dbReference type="GO" id="GO:0008168">
    <property type="term" value="F:methyltransferase activity"/>
    <property type="evidence" value="ECO:0007669"/>
    <property type="project" value="UniProtKB-KW"/>
</dbReference>
<keyword evidence="3" id="KW-0963">Cytoplasm</keyword>
<sequence>MTLTSGLYIGDPNGGCIRSNQSISRYLETVSSNRCNKNASSSARLRTEGNDLFKKRKYDKVLEKYTQSILCAPVDTEGKELALGYANRSAVLFHKKLYQLCLNDTESALKHGYPGNLHYKIYQRQANCYLKLGEKTKADKACEAANENLNNVATDLSDDKKASTLKDIETLCAKIKLEDVSYPACNTDVTPLRVTYGKNDVITQASAAINVKVNKQQGRFLVANQDIKAGDTLIVEKPFTAVLLPDHYDNHCHHCFVKLTAPLPCHQCIEVKYCSEVCRAQSWSTYHNIECGYLDLLHSIGVAHLALRTVLVAGLETLLDHRSSLSTAPIGQSIAGADSSGWYGNTYTAVYHLMPHEEDMLIEDMFQYTLTAALLLKYLEQTSFFHPITSAIQSEAGDQSQPNGPMKPLTEKEAVTYIGGLLLRHIQQLVCNAHAITELDAGGDNRVVMTTSQVRVATAIYPTASLMNHSCIPNIISSFNKDTLVVCAVEDVPAGGEIFNCYGPHANRMDLRERQEALRIQYFFDCTCQACISDGKKDLIFKALKCLECSGPLGPPEPEMTCLECGHVTTDLSAIRTVLDTKKLFMDGQVLVERTKVKDALKKLLECYNQREPVMYKHNRELAEVQDQIARCYAELGDTKTALKYLDLSITTTEKMFGPTSIELGNELHKKAEIMFNGRMVKEALVVIEKALDIFKLNYGEDHVAVQELFNMKVCLLQAHNDQWLPYKQKITNYK</sequence>
<dbReference type="PANTHER" id="PTHR46165:SF2">
    <property type="entry name" value="SET AND MYND DOMAIN-CONTAINING PROTEIN 4"/>
    <property type="match status" value="1"/>
</dbReference>
<evidence type="ECO:0000256" key="5">
    <source>
        <dbReference type="ARBA" id="ARBA00022679"/>
    </source>
</evidence>
<evidence type="ECO:0000256" key="12">
    <source>
        <dbReference type="ARBA" id="ARBA00093423"/>
    </source>
</evidence>
<accession>A0A8J1UCF5</accession>
<comment type="catalytic activity">
    <reaction evidence="11">
        <text>L-lysyl-[protein] + S-adenosyl-L-methionine = N(6)-methyl-L-lysyl-[protein] + S-adenosyl-L-homocysteine + H(+)</text>
        <dbReference type="Rhea" id="RHEA:51736"/>
        <dbReference type="Rhea" id="RHEA-COMP:9752"/>
        <dbReference type="Rhea" id="RHEA-COMP:13053"/>
        <dbReference type="ChEBI" id="CHEBI:15378"/>
        <dbReference type="ChEBI" id="CHEBI:29969"/>
        <dbReference type="ChEBI" id="CHEBI:57856"/>
        <dbReference type="ChEBI" id="CHEBI:59789"/>
        <dbReference type="ChEBI" id="CHEBI:61929"/>
    </reaction>
</comment>
<dbReference type="Gene3D" id="1.25.40.10">
    <property type="entry name" value="Tetratricopeptide repeat domain"/>
    <property type="match status" value="2"/>
</dbReference>
<dbReference type="GO" id="GO:0005634">
    <property type="term" value="C:nucleus"/>
    <property type="evidence" value="ECO:0007669"/>
    <property type="project" value="UniProtKB-SubCell"/>
</dbReference>
<keyword evidence="10" id="KW-0539">Nucleus</keyword>
<evidence type="ECO:0000256" key="13">
    <source>
        <dbReference type="ARBA" id="ARBA00093635"/>
    </source>
</evidence>
<evidence type="ECO:0000256" key="10">
    <source>
        <dbReference type="ARBA" id="ARBA00023242"/>
    </source>
</evidence>
<evidence type="ECO:0000256" key="9">
    <source>
        <dbReference type="ARBA" id="ARBA00022833"/>
    </source>
</evidence>
<dbReference type="Gene3D" id="2.170.270.10">
    <property type="entry name" value="SET domain"/>
    <property type="match status" value="1"/>
</dbReference>
<evidence type="ECO:0000256" key="11">
    <source>
        <dbReference type="ARBA" id="ARBA00048985"/>
    </source>
</evidence>
<keyword evidence="9" id="KW-0862">Zinc</keyword>